<reference evidence="11 12" key="1">
    <citation type="submission" date="2019-11" db="EMBL/GenBank/DDBJ databases">
        <title>Draft genome sequences of five Paenibacillus species of dairy origin.</title>
        <authorList>
            <person name="Olajide A.M."/>
            <person name="Chen S."/>
            <person name="Lapointe G."/>
        </authorList>
    </citation>
    <scope>NUCLEOTIDE SEQUENCE [LARGE SCALE GENOMIC DNA]</scope>
    <source>
        <strain evidence="11 12">12CR55</strain>
    </source>
</reference>
<dbReference type="SUPFAM" id="SSF52540">
    <property type="entry name" value="P-loop containing nucleoside triphosphate hydrolases"/>
    <property type="match status" value="1"/>
</dbReference>
<keyword evidence="11" id="KW-0808">Transferase</keyword>
<keyword evidence="9" id="KW-0460">Magnesium</keyword>
<keyword evidence="5" id="KW-0819">tRNA processing</keyword>
<dbReference type="Gene3D" id="3.40.50.300">
    <property type="entry name" value="P-loop containing nucleotide triphosphate hydrolases"/>
    <property type="match status" value="1"/>
</dbReference>
<keyword evidence="4" id="KW-0963">Cytoplasm</keyword>
<keyword evidence="6" id="KW-0479">Metal-binding</keyword>
<evidence type="ECO:0000313" key="11">
    <source>
        <dbReference type="EMBL" id="MUG45998.1"/>
    </source>
</evidence>
<dbReference type="InterPro" id="IPR003442">
    <property type="entry name" value="T6A_TsaE"/>
</dbReference>
<evidence type="ECO:0000313" key="12">
    <source>
        <dbReference type="Proteomes" id="UP000447876"/>
    </source>
</evidence>
<dbReference type="GO" id="GO:0002949">
    <property type="term" value="P:tRNA threonylcarbamoyladenosine modification"/>
    <property type="evidence" value="ECO:0007669"/>
    <property type="project" value="InterPro"/>
</dbReference>
<keyword evidence="8" id="KW-0067">ATP-binding</keyword>
<keyword evidence="7" id="KW-0547">Nucleotide-binding</keyword>
<dbReference type="Proteomes" id="UP000447876">
    <property type="component" value="Unassembled WGS sequence"/>
</dbReference>
<dbReference type="GO" id="GO:0016740">
    <property type="term" value="F:transferase activity"/>
    <property type="evidence" value="ECO:0007669"/>
    <property type="project" value="UniProtKB-KW"/>
</dbReference>
<comment type="caution">
    <text evidence="11">The sequence shown here is derived from an EMBL/GenBank/DDBJ whole genome shotgun (WGS) entry which is preliminary data.</text>
</comment>
<evidence type="ECO:0000256" key="10">
    <source>
        <dbReference type="ARBA" id="ARBA00032441"/>
    </source>
</evidence>
<organism evidence="11 12">
    <name type="scientific">Paenibacillus woosongensis</name>
    <dbReference type="NCBI Taxonomy" id="307580"/>
    <lineage>
        <taxon>Bacteria</taxon>
        <taxon>Bacillati</taxon>
        <taxon>Bacillota</taxon>
        <taxon>Bacilli</taxon>
        <taxon>Bacillales</taxon>
        <taxon>Paenibacillaceae</taxon>
        <taxon>Paenibacillus</taxon>
    </lineage>
</organism>
<dbReference type="InterPro" id="IPR027417">
    <property type="entry name" value="P-loop_NTPase"/>
</dbReference>
<evidence type="ECO:0000256" key="3">
    <source>
        <dbReference type="ARBA" id="ARBA00019010"/>
    </source>
</evidence>
<gene>
    <name evidence="11" type="primary">tsaE</name>
    <name evidence="11" type="ORF">GNP95_13465</name>
</gene>
<dbReference type="GO" id="GO:0046872">
    <property type="term" value="F:metal ion binding"/>
    <property type="evidence" value="ECO:0007669"/>
    <property type="project" value="UniProtKB-KW"/>
</dbReference>
<proteinExistence type="inferred from homology"/>
<sequence>MGLDQASAEWVYEAKDLEGTGQLAAFLAARATPGTVIALDGDLGAGKTAFSQLFAKHLKVRDTVNSPTFTIIKEYEGRLPFYHMDVYRLSLEEAEELGLDEYFYGSGVTLVEWASIIDEIMPEQLLRIYIETGPGSERKMRLTAQGEPYGQWIKTLRQNGAAPK</sequence>
<dbReference type="PANTHER" id="PTHR33540:SF2">
    <property type="entry name" value="TRNA THREONYLCARBAMOYLADENOSINE BIOSYNTHESIS PROTEIN TSAE"/>
    <property type="match status" value="1"/>
</dbReference>
<evidence type="ECO:0000256" key="7">
    <source>
        <dbReference type="ARBA" id="ARBA00022741"/>
    </source>
</evidence>
<name>A0A7X2Z2U2_9BACL</name>
<dbReference type="GO" id="GO:0005737">
    <property type="term" value="C:cytoplasm"/>
    <property type="evidence" value="ECO:0007669"/>
    <property type="project" value="UniProtKB-SubCell"/>
</dbReference>
<evidence type="ECO:0000256" key="6">
    <source>
        <dbReference type="ARBA" id="ARBA00022723"/>
    </source>
</evidence>
<dbReference type="PANTHER" id="PTHR33540">
    <property type="entry name" value="TRNA THREONYLCARBAMOYLADENOSINE BIOSYNTHESIS PROTEIN TSAE"/>
    <property type="match status" value="1"/>
</dbReference>
<evidence type="ECO:0000256" key="5">
    <source>
        <dbReference type="ARBA" id="ARBA00022694"/>
    </source>
</evidence>
<comment type="similarity">
    <text evidence="2">Belongs to the TsaE family.</text>
</comment>
<protein>
    <recommendedName>
        <fullName evidence="3">tRNA threonylcarbamoyladenosine biosynthesis protein TsaE</fullName>
    </recommendedName>
    <alternativeName>
        <fullName evidence="10">t(6)A37 threonylcarbamoyladenosine biosynthesis protein TsaE</fullName>
    </alternativeName>
</protein>
<accession>A0A7X2Z2U2</accession>
<dbReference type="EMBL" id="WNZW01000004">
    <property type="protein sequence ID" value="MUG45998.1"/>
    <property type="molecule type" value="Genomic_DNA"/>
</dbReference>
<evidence type="ECO:0000256" key="2">
    <source>
        <dbReference type="ARBA" id="ARBA00007599"/>
    </source>
</evidence>
<dbReference type="Pfam" id="PF02367">
    <property type="entry name" value="TsaE"/>
    <property type="match status" value="1"/>
</dbReference>
<dbReference type="GO" id="GO:0005524">
    <property type="term" value="F:ATP binding"/>
    <property type="evidence" value="ECO:0007669"/>
    <property type="project" value="UniProtKB-KW"/>
</dbReference>
<dbReference type="AlphaFoldDB" id="A0A7X2Z2U2"/>
<evidence type="ECO:0000256" key="9">
    <source>
        <dbReference type="ARBA" id="ARBA00022842"/>
    </source>
</evidence>
<evidence type="ECO:0000256" key="8">
    <source>
        <dbReference type="ARBA" id="ARBA00022840"/>
    </source>
</evidence>
<dbReference type="NCBIfam" id="TIGR00150">
    <property type="entry name" value="T6A_YjeE"/>
    <property type="match status" value="1"/>
</dbReference>
<evidence type="ECO:0000256" key="1">
    <source>
        <dbReference type="ARBA" id="ARBA00004496"/>
    </source>
</evidence>
<evidence type="ECO:0000256" key="4">
    <source>
        <dbReference type="ARBA" id="ARBA00022490"/>
    </source>
</evidence>
<comment type="subcellular location">
    <subcellularLocation>
        <location evidence="1">Cytoplasm</location>
    </subcellularLocation>
</comment>